<evidence type="ECO:0000256" key="4">
    <source>
        <dbReference type="ARBA" id="ARBA00023128"/>
    </source>
</evidence>
<gene>
    <name evidence="8" type="ORF">IE077_004092</name>
</gene>
<comment type="caution">
    <text evidence="8">The sequence shown here is derived from an EMBL/GenBank/DDBJ whole genome shotgun (WGS) entry which is preliminary data.</text>
</comment>
<feature type="domain" description="GPI inositol-deacylase PGAP1-like alpha/beta" evidence="7">
    <location>
        <begin position="235"/>
        <end position="293"/>
    </location>
</feature>
<comment type="subcellular location">
    <subcellularLocation>
        <location evidence="6">Endoplasmic reticulum membrane</location>
    </subcellularLocation>
    <subcellularLocation>
        <location evidence="2">Membrane</location>
    </subcellularLocation>
    <subcellularLocation>
        <location evidence="1">Mitochondrion</location>
    </subcellularLocation>
</comment>
<dbReference type="Proteomes" id="UP000823046">
    <property type="component" value="Unassembled WGS sequence"/>
</dbReference>
<proteinExistence type="inferred from homology"/>
<protein>
    <recommendedName>
        <fullName evidence="6">GPI inositol-deacylase</fullName>
        <ecNumber evidence="6">3.1.-.-</ecNumber>
    </recommendedName>
</protein>
<evidence type="ECO:0000313" key="8">
    <source>
        <dbReference type="EMBL" id="KAF8822291.1"/>
    </source>
</evidence>
<evidence type="ECO:0000256" key="3">
    <source>
        <dbReference type="ARBA" id="ARBA00022824"/>
    </source>
</evidence>
<evidence type="ECO:0000256" key="6">
    <source>
        <dbReference type="RuleBase" id="RU365011"/>
    </source>
</evidence>
<evidence type="ECO:0000256" key="2">
    <source>
        <dbReference type="ARBA" id="ARBA00004370"/>
    </source>
</evidence>
<dbReference type="PANTHER" id="PTHR48182">
    <property type="entry name" value="PROTEIN SERAC1"/>
    <property type="match status" value="1"/>
</dbReference>
<comment type="similarity">
    <text evidence="6">Belongs to the GPI inositol-deacylase family.</text>
</comment>
<keyword evidence="4" id="KW-0496">Mitochondrion</keyword>
<keyword evidence="3 6" id="KW-0256">Endoplasmic reticulum</keyword>
<dbReference type="PANTHER" id="PTHR48182:SF2">
    <property type="entry name" value="PROTEIN SERAC1"/>
    <property type="match status" value="1"/>
</dbReference>
<evidence type="ECO:0000256" key="1">
    <source>
        <dbReference type="ARBA" id="ARBA00004173"/>
    </source>
</evidence>
<organism evidence="8 9">
    <name type="scientific">Cardiosporidium cionae</name>
    <dbReference type="NCBI Taxonomy" id="476202"/>
    <lineage>
        <taxon>Eukaryota</taxon>
        <taxon>Sar</taxon>
        <taxon>Alveolata</taxon>
        <taxon>Apicomplexa</taxon>
        <taxon>Aconoidasida</taxon>
        <taxon>Nephromycida</taxon>
        <taxon>Cardiosporidium</taxon>
    </lineage>
</organism>
<dbReference type="InterPro" id="IPR029058">
    <property type="entry name" value="AB_hydrolase_fold"/>
</dbReference>
<keyword evidence="5 6" id="KW-0472">Membrane</keyword>
<keyword evidence="6" id="KW-0813">Transport</keyword>
<dbReference type="Gene3D" id="3.40.50.1820">
    <property type="entry name" value="alpha/beta hydrolase"/>
    <property type="match status" value="1"/>
</dbReference>
<accession>A0ABQ7JE45</accession>
<evidence type="ECO:0000256" key="5">
    <source>
        <dbReference type="ARBA" id="ARBA00023136"/>
    </source>
</evidence>
<dbReference type="EMBL" id="JADAQX010000066">
    <property type="protein sequence ID" value="KAF8822291.1"/>
    <property type="molecule type" value="Genomic_DNA"/>
</dbReference>
<sequence>MTEICDTSWTGIYIFHSPREPSEIAADIIFIHGLRGNAWKSWRLSQKQSSILLQTDSNRITKQHIDNANTLLSNVRGRQELEKRIAEVEERLFYTGNRSDSYQSEFFHWPAEFLPIDFPECRVLAVDYPAAAFGKSSVRKARSTKAIATADLKKFRNVTCFPQMYSKGQKTENRNTINFQEKVVSKHFEALHSCSNKSHSDFKVERPSPRQNEISIVDLSQLILDEIRSVGIGEGSQPVVFVTHSLGGIIAKTMLQLDEQLLKKTRGIVFYGVPHLGSPVRLPKWVSQMLSRVAVELLEGNPFLYSLQRSFLNSAKKYGIRVLSFVESKRSRLLHNVFRRNQIIAPFFSSDPEIGEVFQLGDADHSDICKPVCRIGDIRYTALQNLIKNILQDNEIKSQY</sequence>
<evidence type="ECO:0000313" key="9">
    <source>
        <dbReference type="Proteomes" id="UP000823046"/>
    </source>
</evidence>
<evidence type="ECO:0000259" key="7">
    <source>
        <dbReference type="Pfam" id="PF07819"/>
    </source>
</evidence>
<dbReference type="EC" id="3.1.-.-" evidence="6"/>
<dbReference type="Pfam" id="PF07819">
    <property type="entry name" value="PGAP1"/>
    <property type="match status" value="1"/>
</dbReference>
<keyword evidence="9" id="KW-1185">Reference proteome</keyword>
<dbReference type="InterPro" id="IPR012908">
    <property type="entry name" value="PGAP1-ab_dom-like"/>
</dbReference>
<reference evidence="8 9" key="1">
    <citation type="journal article" date="2020" name="bioRxiv">
        <title>Metabolic contributions of an alphaproteobacterial endosymbiont in the apicomplexan Cardiosporidium cionae.</title>
        <authorList>
            <person name="Hunter E.S."/>
            <person name="Paight C.J."/>
            <person name="Lane C.E."/>
        </authorList>
    </citation>
    <scope>NUCLEOTIDE SEQUENCE [LARGE SCALE GENOMIC DNA]</scope>
    <source>
        <strain evidence="8">ESH_2018</strain>
    </source>
</reference>
<comment type="function">
    <text evidence="6">Involved in inositol deacylation of GPI-anchored proteins which plays important roles in the quality control and ER-associated degradation of GPI-anchored proteins.</text>
</comment>
<name>A0ABQ7JE45_9APIC</name>
<dbReference type="InterPro" id="IPR052374">
    <property type="entry name" value="SERAC1"/>
</dbReference>
<keyword evidence="6" id="KW-0378">Hydrolase</keyword>
<dbReference type="SUPFAM" id="SSF53474">
    <property type="entry name" value="alpha/beta-Hydrolases"/>
    <property type="match status" value="1"/>
</dbReference>
<keyword evidence="6" id="KW-0653">Protein transport</keyword>